<dbReference type="InterPro" id="IPR006683">
    <property type="entry name" value="Thioestr_dom"/>
</dbReference>
<evidence type="ECO:0000256" key="9">
    <source>
        <dbReference type="ARBA" id="ARBA00022946"/>
    </source>
</evidence>
<dbReference type="GO" id="GO:0016020">
    <property type="term" value="C:membrane"/>
    <property type="evidence" value="ECO:0007669"/>
    <property type="project" value="UniProtKB-SubCell"/>
</dbReference>
<evidence type="ECO:0000256" key="18">
    <source>
        <dbReference type="ARBA" id="ARBA00043210"/>
    </source>
</evidence>
<evidence type="ECO:0000256" key="11">
    <source>
        <dbReference type="ARBA" id="ARBA00023136"/>
    </source>
</evidence>
<evidence type="ECO:0000259" key="24">
    <source>
        <dbReference type="Pfam" id="PF03061"/>
    </source>
</evidence>
<evidence type="ECO:0000256" key="4">
    <source>
        <dbReference type="ARBA" id="ARBA00022475"/>
    </source>
</evidence>
<proteinExistence type="inferred from homology"/>
<dbReference type="InterPro" id="IPR029069">
    <property type="entry name" value="HotDog_dom_sf"/>
</dbReference>
<organism evidence="25 26">
    <name type="scientific">Knoellia koreensis</name>
    <dbReference type="NCBI Taxonomy" id="2730921"/>
    <lineage>
        <taxon>Bacteria</taxon>
        <taxon>Bacillati</taxon>
        <taxon>Actinomycetota</taxon>
        <taxon>Actinomycetes</taxon>
        <taxon>Micrococcales</taxon>
        <taxon>Intrasporangiaceae</taxon>
        <taxon>Knoellia</taxon>
    </lineage>
</organism>
<dbReference type="GO" id="GO:0016787">
    <property type="term" value="F:hydrolase activity"/>
    <property type="evidence" value="ECO:0007669"/>
    <property type="project" value="UniProtKB-KW"/>
</dbReference>
<evidence type="ECO:0000256" key="16">
    <source>
        <dbReference type="ARBA" id="ARBA00038848"/>
    </source>
</evidence>
<evidence type="ECO:0000313" key="25">
    <source>
        <dbReference type="EMBL" id="NNM47764.1"/>
    </source>
</evidence>
<dbReference type="GO" id="GO:0006631">
    <property type="term" value="P:fatty acid metabolic process"/>
    <property type="evidence" value="ECO:0007669"/>
    <property type="project" value="UniProtKB-KW"/>
</dbReference>
<comment type="catalytic activity">
    <reaction evidence="13">
        <text>(5Z,8Z,11Z,14Z)-eicosatetraenoyl-CoA + H2O = (5Z,8Z,11Z,14Z)-eicosatetraenoate + CoA + H(+)</text>
        <dbReference type="Rhea" id="RHEA:40151"/>
        <dbReference type="ChEBI" id="CHEBI:15377"/>
        <dbReference type="ChEBI" id="CHEBI:15378"/>
        <dbReference type="ChEBI" id="CHEBI:32395"/>
        <dbReference type="ChEBI" id="CHEBI:57287"/>
        <dbReference type="ChEBI" id="CHEBI:57368"/>
    </reaction>
    <physiologicalReaction direction="left-to-right" evidence="13">
        <dbReference type="Rhea" id="RHEA:40152"/>
    </physiologicalReaction>
</comment>
<comment type="subcellular location">
    <subcellularLocation>
        <location evidence="3">Cell projection</location>
        <location evidence="3">Ruffle membrane</location>
    </subcellularLocation>
    <subcellularLocation>
        <location evidence="2">Cytoplasm</location>
    </subcellularLocation>
    <subcellularLocation>
        <location evidence="1">Membrane</location>
        <topology evidence="1">Peripheral membrane protein</topology>
    </subcellularLocation>
</comment>
<keyword evidence="26" id="KW-1185">Reference proteome</keyword>
<evidence type="ECO:0000256" key="20">
    <source>
        <dbReference type="ARBA" id="ARBA00047734"/>
    </source>
</evidence>
<dbReference type="Gene3D" id="3.10.129.10">
    <property type="entry name" value="Hotdog Thioesterase"/>
    <property type="match status" value="1"/>
</dbReference>
<keyword evidence="12" id="KW-0966">Cell projection</keyword>
<evidence type="ECO:0000256" key="22">
    <source>
        <dbReference type="ARBA" id="ARBA00048074"/>
    </source>
</evidence>
<keyword evidence="7" id="KW-0378">Hydrolase</keyword>
<dbReference type="PANTHER" id="PTHR12418:SF19">
    <property type="entry name" value="ACYL-COENZYME A THIOESTERASE THEM4"/>
    <property type="match status" value="1"/>
</dbReference>
<evidence type="ECO:0000256" key="12">
    <source>
        <dbReference type="ARBA" id="ARBA00023273"/>
    </source>
</evidence>
<dbReference type="RefSeq" id="WP_171244869.1">
    <property type="nucleotide sequence ID" value="NZ_JABEPQ010000004.1"/>
</dbReference>
<evidence type="ECO:0000256" key="7">
    <source>
        <dbReference type="ARBA" id="ARBA00022801"/>
    </source>
</evidence>
<evidence type="ECO:0000256" key="2">
    <source>
        <dbReference type="ARBA" id="ARBA00004496"/>
    </source>
</evidence>
<evidence type="ECO:0000256" key="8">
    <source>
        <dbReference type="ARBA" id="ARBA00022832"/>
    </source>
</evidence>
<dbReference type="Proteomes" id="UP000588586">
    <property type="component" value="Unassembled WGS sequence"/>
</dbReference>
<name>A0A849HMK4_9MICO</name>
<dbReference type="GO" id="GO:0005737">
    <property type="term" value="C:cytoplasm"/>
    <property type="evidence" value="ECO:0007669"/>
    <property type="project" value="UniProtKB-SubCell"/>
</dbReference>
<keyword evidence="5" id="KW-0963">Cytoplasm</keyword>
<reference evidence="25 26" key="1">
    <citation type="submission" date="2020-04" db="EMBL/GenBank/DDBJ databases">
        <title>Knoellia sp. isolate from air conditioner.</title>
        <authorList>
            <person name="Chea S."/>
            <person name="Kim D.-U."/>
        </authorList>
    </citation>
    <scope>NUCLEOTIDE SEQUENCE [LARGE SCALE GENOMIC DNA]</scope>
    <source>
        <strain evidence="25 26">DB2414S</strain>
    </source>
</reference>
<dbReference type="InterPro" id="IPR052365">
    <property type="entry name" value="THEM4/THEM5_acyl-CoA_thioest"/>
</dbReference>
<dbReference type="SUPFAM" id="SSF54637">
    <property type="entry name" value="Thioesterase/thiol ester dehydrase-isomerase"/>
    <property type="match status" value="1"/>
</dbReference>
<evidence type="ECO:0000256" key="10">
    <source>
        <dbReference type="ARBA" id="ARBA00023098"/>
    </source>
</evidence>
<dbReference type="EC" id="3.1.2.2" evidence="16"/>
<evidence type="ECO:0000256" key="23">
    <source>
        <dbReference type="ARBA" id="ARBA00048180"/>
    </source>
</evidence>
<keyword evidence="6" id="KW-0053">Apoptosis</keyword>
<sequence length="166" mass="17517">MADMPALLATWEQKFRPHPDGAELPAHHDHCLGCGPDNPHGHRLQARRQGDGVAASHAFDERHVGAPGIVHGGAVATVIDDLYGFLLYLVGTPAVTRQLTVDYLAPALIGATYHLEASVTGREGRKLFVAATLTAPDGRSVATSTAVFVTVGVDHFGRRGVPSLDA</sequence>
<comment type="similarity">
    <text evidence="15">Belongs to the THEM4/THEM5 thioesterase family.</text>
</comment>
<keyword evidence="11" id="KW-0472">Membrane</keyword>
<dbReference type="Pfam" id="PF03061">
    <property type="entry name" value="4HBT"/>
    <property type="match status" value="1"/>
</dbReference>
<evidence type="ECO:0000256" key="14">
    <source>
        <dbReference type="ARBA" id="ARBA00037002"/>
    </source>
</evidence>
<dbReference type="EMBL" id="JABEPQ010000004">
    <property type="protein sequence ID" value="NNM47764.1"/>
    <property type="molecule type" value="Genomic_DNA"/>
</dbReference>
<comment type="catalytic activity">
    <reaction evidence="23">
        <text>tetradecanoyl-CoA + H2O = tetradecanoate + CoA + H(+)</text>
        <dbReference type="Rhea" id="RHEA:40119"/>
        <dbReference type="ChEBI" id="CHEBI:15377"/>
        <dbReference type="ChEBI" id="CHEBI:15378"/>
        <dbReference type="ChEBI" id="CHEBI:30807"/>
        <dbReference type="ChEBI" id="CHEBI:57287"/>
        <dbReference type="ChEBI" id="CHEBI:57385"/>
    </reaction>
    <physiologicalReaction direction="left-to-right" evidence="23">
        <dbReference type="Rhea" id="RHEA:40120"/>
    </physiologicalReaction>
</comment>
<keyword evidence="4" id="KW-1003">Cell membrane</keyword>
<evidence type="ECO:0000256" key="6">
    <source>
        <dbReference type="ARBA" id="ARBA00022703"/>
    </source>
</evidence>
<evidence type="ECO:0000256" key="13">
    <source>
        <dbReference type="ARBA" id="ARBA00035852"/>
    </source>
</evidence>
<evidence type="ECO:0000256" key="5">
    <source>
        <dbReference type="ARBA" id="ARBA00022490"/>
    </source>
</evidence>
<comment type="catalytic activity">
    <reaction evidence="22">
        <text>dodecanoyl-CoA + H2O = dodecanoate + CoA + H(+)</text>
        <dbReference type="Rhea" id="RHEA:30135"/>
        <dbReference type="ChEBI" id="CHEBI:15377"/>
        <dbReference type="ChEBI" id="CHEBI:15378"/>
        <dbReference type="ChEBI" id="CHEBI:18262"/>
        <dbReference type="ChEBI" id="CHEBI:57287"/>
        <dbReference type="ChEBI" id="CHEBI:57375"/>
    </reaction>
    <physiologicalReaction direction="left-to-right" evidence="22">
        <dbReference type="Rhea" id="RHEA:30136"/>
    </physiologicalReaction>
</comment>
<evidence type="ECO:0000256" key="1">
    <source>
        <dbReference type="ARBA" id="ARBA00004170"/>
    </source>
</evidence>
<keyword evidence="8" id="KW-0276">Fatty acid metabolism</keyword>
<protein>
    <recommendedName>
        <fullName evidence="17">Acyl-coenzyme A thioesterase THEM4</fullName>
        <ecNumber evidence="16">3.1.2.2</ecNumber>
    </recommendedName>
    <alternativeName>
        <fullName evidence="18">Thioesterase superfamily member 4</fullName>
    </alternativeName>
</protein>
<accession>A0A849HMK4</accession>
<dbReference type="PANTHER" id="PTHR12418">
    <property type="entry name" value="ACYL-COENZYME A THIOESTERASE THEM4"/>
    <property type="match status" value="1"/>
</dbReference>
<evidence type="ECO:0000256" key="17">
    <source>
        <dbReference type="ARBA" id="ARBA00040123"/>
    </source>
</evidence>
<evidence type="ECO:0000313" key="26">
    <source>
        <dbReference type="Proteomes" id="UP000588586"/>
    </source>
</evidence>
<feature type="domain" description="Thioesterase" evidence="24">
    <location>
        <begin position="68"/>
        <end position="141"/>
    </location>
</feature>
<gene>
    <name evidence="25" type="ORF">HJG52_17370</name>
</gene>
<comment type="catalytic activity">
    <reaction evidence="19">
        <text>octanoyl-CoA + H2O = octanoate + CoA + H(+)</text>
        <dbReference type="Rhea" id="RHEA:30143"/>
        <dbReference type="ChEBI" id="CHEBI:15377"/>
        <dbReference type="ChEBI" id="CHEBI:15378"/>
        <dbReference type="ChEBI" id="CHEBI:25646"/>
        <dbReference type="ChEBI" id="CHEBI:57287"/>
        <dbReference type="ChEBI" id="CHEBI:57386"/>
    </reaction>
    <physiologicalReaction direction="left-to-right" evidence="19">
        <dbReference type="Rhea" id="RHEA:30144"/>
    </physiologicalReaction>
</comment>
<keyword evidence="9" id="KW-0809">Transit peptide</keyword>
<dbReference type="AlphaFoldDB" id="A0A849HMK4"/>
<comment type="caution">
    <text evidence="25">The sequence shown here is derived from an EMBL/GenBank/DDBJ whole genome shotgun (WGS) entry which is preliminary data.</text>
</comment>
<evidence type="ECO:0000256" key="15">
    <source>
        <dbReference type="ARBA" id="ARBA00038456"/>
    </source>
</evidence>
<comment type="catalytic activity">
    <reaction evidence="14">
        <text>(9Z)-octadecenoyl-CoA + H2O = (9Z)-octadecenoate + CoA + H(+)</text>
        <dbReference type="Rhea" id="RHEA:40139"/>
        <dbReference type="ChEBI" id="CHEBI:15377"/>
        <dbReference type="ChEBI" id="CHEBI:15378"/>
        <dbReference type="ChEBI" id="CHEBI:30823"/>
        <dbReference type="ChEBI" id="CHEBI:57287"/>
        <dbReference type="ChEBI" id="CHEBI:57387"/>
    </reaction>
    <physiologicalReaction direction="left-to-right" evidence="14">
        <dbReference type="Rhea" id="RHEA:40140"/>
    </physiologicalReaction>
</comment>
<keyword evidence="10" id="KW-0443">Lipid metabolism</keyword>
<evidence type="ECO:0000256" key="21">
    <source>
        <dbReference type="ARBA" id="ARBA00047969"/>
    </source>
</evidence>
<comment type="catalytic activity">
    <reaction evidence="21">
        <text>decanoyl-CoA + H2O = decanoate + CoA + H(+)</text>
        <dbReference type="Rhea" id="RHEA:40059"/>
        <dbReference type="ChEBI" id="CHEBI:15377"/>
        <dbReference type="ChEBI" id="CHEBI:15378"/>
        <dbReference type="ChEBI" id="CHEBI:27689"/>
        <dbReference type="ChEBI" id="CHEBI:57287"/>
        <dbReference type="ChEBI" id="CHEBI:61430"/>
    </reaction>
    <physiologicalReaction direction="left-to-right" evidence="21">
        <dbReference type="Rhea" id="RHEA:40060"/>
    </physiologicalReaction>
</comment>
<dbReference type="CDD" id="cd03443">
    <property type="entry name" value="PaaI_thioesterase"/>
    <property type="match status" value="1"/>
</dbReference>
<comment type="catalytic activity">
    <reaction evidence="20">
        <text>hexadecanoyl-CoA + H2O = hexadecanoate + CoA + H(+)</text>
        <dbReference type="Rhea" id="RHEA:16645"/>
        <dbReference type="ChEBI" id="CHEBI:7896"/>
        <dbReference type="ChEBI" id="CHEBI:15377"/>
        <dbReference type="ChEBI" id="CHEBI:15378"/>
        <dbReference type="ChEBI" id="CHEBI:57287"/>
        <dbReference type="ChEBI" id="CHEBI:57379"/>
        <dbReference type="EC" id="3.1.2.2"/>
    </reaction>
    <physiologicalReaction direction="left-to-right" evidence="20">
        <dbReference type="Rhea" id="RHEA:16646"/>
    </physiologicalReaction>
</comment>
<evidence type="ECO:0000256" key="3">
    <source>
        <dbReference type="ARBA" id="ARBA00004632"/>
    </source>
</evidence>
<evidence type="ECO:0000256" key="19">
    <source>
        <dbReference type="ARBA" id="ARBA00047588"/>
    </source>
</evidence>